<dbReference type="InterPro" id="IPR050156">
    <property type="entry name" value="TC-AMP_synthase_SUA5"/>
</dbReference>
<dbReference type="InterPro" id="IPR006070">
    <property type="entry name" value="Sua5-like_dom"/>
</dbReference>
<proteinExistence type="inferred from homology"/>
<dbReference type="EMBL" id="BMDY01000008">
    <property type="protein sequence ID" value="GGB04449.1"/>
    <property type="molecule type" value="Genomic_DNA"/>
</dbReference>
<keyword evidence="5 9" id="KW-0548">Nucleotidyltransferase</keyword>
<evidence type="ECO:0000256" key="1">
    <source>
        <dbReference type="ARBA" id="ARBA00004496"/>
    </source>
</evidence>
<dbReference type="InterPro" id="IPR017945">
    <property type="entry name" value="DHBP_synth_RibB-like_a/b_dom"/>
</dbReference>
<comment type="subcellular location">
    <subcellularLocation>
        <location evidence="1 9">Cytoplasm</location>
    </subcellularLocation>
</comment>
<keyword evidence="7 9" id="KW-0067">ATP-binding</keyword>
<comment type="similarity">
    <text evidence="9">Belongs to the SUA5 family. TsaC subfamily.</text>
</comment>
<dbReference type="PANTHER" id="PTHR17490:SF18">
    <property type="entry name" value="THREONYLCARBAMOYL-AMP SYNTHASE"/>
    <property type="match status" value="1"/>
</dbReference>
<dbReference type="PANTHER" id="PTHR17490">
    <property type="entry name" value="SUA5"/>
    <property type="match status" value="1"/>
</dbReference>
<keyword evidence="12" id="KW-1185">Reference proteome</keyword>
<evidence type="ECO:0000313" key="11">
    <source>
        <dbReference type="EMBL" id="GGB04449.1"/>
    </source>
</evidence>
<dbReference type="RefSeq" id="WP_055733672.1">
    <property type="nucleotide sequence ID" value="NZ_BMDY01000008.1"/>
</dbReference>
<accession>A0ABQ1I0D7</accession>
<evidence type="ECO:0000256" key="9">
    <source>
        <dbReference type="HAMAP-Rule" id="MF_01852"/>
    </source>
</evidence>
<gene>
    <name evidence="9 11" type="primary">tsaC</name>
    <name evidence="11" type="ORF">GCM10007414_17220</name>
</gene>
<keyword evidence="2 9" id="KW-0963">Cytoplasm</keyword>
<evidence type="ECO:0000256" key="6">
    <source>
        <dbReference type="ARBA" id="ARBA00022741"/>
    </source>
</evidence>
<dbReference type="Proteomes" id="UP000651977">
    <property type="component" value="Unassembled WGS sequence"/>
</dbReference>
<evidence type="ECO:0000259" key="10">
    <source>
        <dbReference type="PROSITE" id="PS51163"/>
    </source>
</evidence>
<protein>
    <recommendedName>
        <fullName evidence="9">Threonylcarbamoyl-AMP synthase</fullName>
        <shortName evidence="9">TC-AMP synthase</shortName>
        <ecNumber evidence="9">2.7.7.87</ecNumber>
    </recommendedName>
    <alternativeName>
        <fullName evidence="9">L-threonylcarbamoyladenylate synthase</fullName>
    </alternativeName>
    <alternativeName>
        <fullName evidence="9">t(6)A37 threonylcarbamoyladenosine biosynthesis protein TsaC</fullName>
    </alternativeName>
    <alternativeName>
        <fullName evidence="9">tRNA threonylcarbamoyladenosine biosynthesis protein TsaC</fullName>
    </alternativeName>
</protein>
<evidence type="ECO:0000313" key="12">
    <source>
        <dbReference type="Proteomes" id="UP000651977"/>
    </source>
</evidence>
<comment type="function">
    <text evidence="9">Required for the formation of a threonylcarbamoyl group on adenosine at position 37 (t(6)A37) in tRNAs that read codons beginning with adenine. Catalyzes the conversion of L-threonine, HCO(3)(-)/CO(2) and ATP to give threonylcarbamoyl-AMP (TC-AMP) as the acyladenylate intermediate, with the release of diphosphate.</text>
</comment>
<dbReference type="Gene3D" id="3.90.870.10">
    <property type="entry name" value="DHBP synthase"/>
    <property type="match status" value="1"/>
</dbReference>
<dbReference type="SUPFAM" id="SSF55821">
    <property type="entry name" value="YrdC/RibB"/>
    <property type="match status" value="1"/>
</dbReference>
<keyword evidence="6 9" id="KW-0547">Nucleotide-binding</keyword>
<dbReference type="Pfam" id="PF01300">
    <property type="entry name" value="Sua5_yciO_yrdC"/>
    <property type="match status" value="1"/>
</dbReference>
<keyword evidence="4 9" id="KW-0819">tRNA processing</keyword>
<evidence type="ECO:0000256" key="4">
    <source>
        <dbReference type="ARBA" id="ARBA00022694"/>
    </source>
</evidence>
<comment type="caution">
    <text evidence="11">The sequence shown here is derived from an EMBL/GenBank/DDBJ whole genome shotgun (WGS) entry which is preliminary data.</text>
</comment>
<dbReference type="PROSITE" id="PS51163">
    <property type="entry name" value="YRDC"/>
    <property type="match status" value="1"/>
</dbReference>
<evidence type="ECO:0000256" key="5">
    <source>
        <dbReference type="ARBA" id="ARBA00022695"/>
    </source>
</evidence>
<evidence type="ECO:0000256" key="7">
    <source>
        <dbReference type="ARBA" id="ARBA00022840"/>
    </source>
</evidence>
<dbReference type="EC" id="2.7.7.87" evidence="9"/>
<evidence type="ECO:0000256" key="8">
    <source>
        <dbReference type="ARBA" id="ARBA00048366"/>
    </source>
</evidence>
<evidence type="ECO:0000256" key="2">
    <source>
        <dbReference type="ARBA" id="ARBA00022490"/>
    </source>
</evidence>
<organism evidence="11 12">
    <name type="scientific">Agarivorans gilvus</name>
    <dbReference type="NCBI Taxonomy" id="680279"/>
    <lineage>
        <taxon>Bacteria</taxon>
        <taxon>Pseudomonadati</taxon>
        <taxon>Pseudomonadota</taxon>
        <taxon>Gammaproteobacteria</taxon>
        <taxon>Alteromonadales</taxon>
        <taxon>Alteromonadaceae</taxon>
        <taxon>Agarivorans</taxon>
    </lineage>
</organism>
<evidence type="ECO:0000256" key="3">
    <source>
        <dbReference type="ARBA" id="ARBA00022679"/>
    </source>
</evidence>
<dbReference type="HAMAP" id="MF_01852">
    <property type="entry name" value="TsaC"/>
    <property type="match status" value="1"/>
</dbReference>
<sequence length="192" mass="20113">MSKASSQAVICSDVTRTAAAISQGAVVAYPTESVYGLGCDPDSQQAVNRILQIKQRPVEKGLILLAAELSQLLPYIDYAALSEQQRQLLVTSQARPTTWLVPISAATPAWICGQFTSVAVRLTDHPIVASLCQLSGKPLVSTSANLSGEPPAQTAEQAAQLAGVDLVFDGPLGGAKQTSQIKDISTGQVIRA</sequence>
<keyword evidence="3 9" id="KW-0808">Transferase</keyword>
<dbReference type="InterPro" id="IPR023535">
    <property type="entry name" value="TC-AMP_synthase"/>
</dbReference>
<name>A0ABQ1I0D7_9ALTE</name>
<feature type="domain" description="YrdC-like" evidence="10">
    <location>
        <begin position="11"/>
        <end position="192"/>
    </location>
</feature>
<comment type="catalytic activity">
    <reaction evidence="8 9">
        <text>L-threonine + hydrogencarbonate + ATP = L-threonylcarbamoyladenylate + diphosphate + H2O</text>
        <dbReference type="Rhea" id="RHEA:36407"/>
        <dbReference type="ChEBI" id="CHEBI:15377"/>
        <dbReference type="ChEBI" id="CHEBI:17544"/>
        <dbReference type="ChEBI" id="CHEBI:30616"/>
        <dbReference type="ChEBI" id="CHEBI:33019"/>
        <dbReference type="ChEBI" id="CHEBI:57926"/>
        <dbReference type="ChEBI" id="CHEBI:73682"/>
        <dbReference type="EC" id="2.7.7.87"/>
    </reaction>
</comment>
<reference evidence="12" key="1">
    <citation type="journal article" date="2019" name="Int. J. Syst. Evol. Microbiol.">
        <title>The Global Catalogue of Microorganisms (GCM) 10K type strain sequencing project: providing services to taxonomists for standard genome sequencing and annotation.</title>
        <authorList>
            <consortium name="The Broad Institute Genomics Platform"/>
            <consortium name="The Broad Institute Genome Sequencing Center for Infectious Disease"/>
            <person name="Wu L."/>
            <person name="Ma J."/>
        </authorList>
    </citation>
    <scope>NUCLEOTIDE SEQUENCE [LARGE SCALE GENOMIC DNA]</scope>
    <source>
        <strain evidence="12">CGMCC 1.10131</strain>
    </source>
</reference>